<dbReference type="PANTHER" id="PTHR23056:SF44">
    <property type="entry name" value="CALCINEURIN B-LIKE PROTEIN 1"/>
    <property type="match status" value="1"/>
</dbReference>
<keyword evidence="2" id="KW-0479">Metal-binding</keyword>
<protein>
    <recommendedName>
        <fullName evidence="2">Calcineurin B-like protein</fullName>
    </recommendedName>
</protein>
<evidence type="ECO:0000256" key="1">
    <source>
        <dbReference type="ARBA" id="ARBA00022737"/>
    </source>
</evidence>
<organism evidence="4 5">
    <name type="scientific">Artemisia annua</name>
    <name type="common">Sweet wormwood</name>
    <dbReference type="NCBI Taxonomy" id="35608"/>
    <lineage>
        <taxon>Eukaryota</taxon>
        <taxon>Viridiplantae</taxon>
        <taxon>Streptophyta</taxon>
        <taxon>Embryophyta</taxon>
        <taxon>Tracheophyta</taxon>
        <taxon>Spermatophyta</taxon>
        <taxon>Magnoliopsida</taxon>
        <taxon>eudicotyledons</taxon>
        <taxon>Gunneridae</taxon>
        <taxon>Pentapetalae</taxon>
        <taxon>asterids</taxon>
        <taxon>campanulids</taxon>
        <taxon>Asterales</taxon>
        <taxon>Asteraceae</taxon>
        <taxon>Asteroideae</taxon>
        <taxon>Anthemideae</taxon>
        <taxon>Artemisiinae</taxon>
        <taxon>Artemisia</taxon>
    </lineage>
</organism>
<dbReference type="GO" id="GO:0019722">
    <property type="term" value="P:calcium-mediated signaling"/>
    <property type="evidence" value="ECO:0007669"/>
    <property type="project" value="UniProtKB-UniRule"/>
</dbReference>
<evidence type="ECO:0000256" key="2">
    <source>
        <dbReference type="RuleBase" id="RU369080"/>
    </source>
</evidence>
<dbReference type="InterPro" id="IPR045198">
    <property type="entry name" value="CNBL1-10"/>
</dbReference>
<comment type="subcellular location">
    <subcellularLocation>
        <location evidence="2">Membrane</location>
    </subcellularLocation>
</comment>
<comment type="function">
    <text evidence="2">Acts as a calcium sensor. CBL proteins interact with CIPK serine-threonine protein kinases. Binding of a CBL protein to the regulatory NAF domain of a CIPK protein lead to the activation of the kinase in a calcium-dependent manner.</text>
</comment>
<keyword evidence="2" id="KW-0472">Membrane</keyword>
<comment type="similarity">
    <text evidence="2">Belongs to the calcineurin regulatory subunit family.</text>
</comment>
<gene>
    <name evidence="4" type="ORF">CTI12_AA266840</name>
</gene>
<sequence>MKGCFTFTPRKQVEKRSNGQSRKHLAQHYDPTILASQTAFSISEVEALFELYKSISRLVTDDGLINKVKQMLVALLCETELKLDDEVIEKILDDVRLVSLTANFTYYVSYR</sequence>
<accession>A0A2U1NGY4</accession>
<feature type="region of interest" description="Disordered" evidence="3">
    <location>
        <begin position="1"/>
        <end position="23"/>
    </location>
</feature>
<dbReference type="OrthoDB" id="191686at2759"/>
<evidence type="ECO:0000313" key="5">
    <source>
        <dbReference type="Proteomes" id="UP000245207"/>
    </source>
</evidence>
<keyword evidence="1 2" id="KW-0677">Repeat</keyword>
<keyword evidence="2" id="KW-0106">Calcium</keyword>
<name>A0A2U1NGY4_ARTAN</name>
<dbReference type="EMBL" id="PKPP01002851">
    <property type="protein sequence ID" value="PWA72731.1"/>
    <property type="molecule type" value="Genomic_DNA"/>
</dbReference>
<comment type="caution">
    <text evidence="4">The sequence shown here is derived from an EMBL/GenBank/DDBJ whole genome shotgun (WGS) entry which is preliminary data.</text>
</comment>
<dbReference type="AlphaFoldDB" id="A0A2U1NGY4"/>
<comment type="subunit">
    <text evidence="2">Homodimer. Interacts with CIPK.</text>
</comment>
<dbReference type="GO" id="GO:0016020">
    <property type="term" value="C:membrane"/>
    <property type="evidence" value="ECO:0007669"/>
    <property type="project" value="UniProtKB-SubCell"/>
</dbReference>
<dbReference type="GO" id="GO:0019900">
    <property type="term" value="F:kinase binding"/>
    <property type="evidence" value="ECO:0007669"/>
    <property type="project" value="UniProtKB-UniRule"/>
</dbReference>
<evidence type="ECO:0000313" key="4">
    <source>
        <dbReference type="EMBL" id="PWA72731.1"/>
    </source>
</evidence>
<dbReference type="GO" id="GO:0005509">
    <property type="term" value="F:calcium ion binding"/>
    <property type="evidence" value="ECO:0007669"/>
    <property type="project" value="UniProtKB-UniRule"/>
</dbReference>
<proteinExistence type="inferred from homology"/>
<evidence type="ECO:0000256" key="3">
    <source>
        <dbReference type="SAM" id="MobiDB-lite"/>
    </source>
</evidence>
<dbReference type="Proteomes" id="UP000245207">
    <property type="component" value="Unassembled WGS sequence"/>
</dbReference>
<reference evidence="4 5" key="1">
    <citation type="journal article" date="2018" name="Mol. Plant">
        <title>The genome of Artemisia annua provides insight into the evolution of Asteraceae family and artemisinin biosynthesis.</title>
        <authorList>
            <person name="Shen Q."/>
            <person name="Zhang L."/>
            <person name="Liao Z."/>
            <person name="Wang S."/>
            <person name="Yan T."/>
            <person name="Shi P."/>
            <person name="Liu M."/>
            <person name="Fu X."/>
            <person name="Pan Q."/>
            <person name="Wang Y."/>
            <person name="Lv Z."/>
            <person name="Lu X."/>
            <person name="Zhang F."/>
            <person name="Jiang W."/>
            <person name="Ma Y."/>
            <person name="Chen M."/>
            <person name="Hao X."/>
            <person name="Li L."/>
            <person name="Tang Y."/>
            <person name="Lv G."/>
            <person name="Zhou Y."/>
            <person name="Sun X."/>
            <person name="Brodelius P.E."/>
            <person name="Rose J.K.C."/>
            <person name="Tang K."/>
        </authorList>
    </citation>
    <scope>NUCLEOTIDE SEQUENCE [LARGE SCALE GENOMIC DNA]</scope>
    <source>
        <strain evidence="5">cv. Huhao1</strain>
        <tissue evidence="4">Leaf</tissue>
    </source>
</reference>
<dbReference type="PANTHER" id="PTHR23056">
    <property type="entry name" value="CALCINEURIN B"/>
    <property type="match status" value="1"/>
</dbReference>
<keyword evidence="5" id="KW-1185">Reference proteome</keyword>
<dbReference type="STRING" id="35608.A0A2U1NGY4"/>